<dbReference type="GO" id="GO:0046872">
    <property type="term" value="F:metal ion binding"/>
    <property type="evidence" value="ECO:0007669"/>
    <property type="project" value="UniProtKB-KW"/>
</dbReference>
<proteinExistence type="inferred from homology"/>
<comment type="similarity">
    <text evidence="3">Belongs to the Nudix hydrolase family.</text>
</comment>
<evidence type="ECO:0000313" key="10">
    <source>
        <dbReference type="EMBL" id="THG17377.1"/>
    </source>
</evidence>
<evidence type="ECO:0000256" key="3">
    <source>
        <dbReference type="ARBA" id="ARBA00005582"/>
    </source>
</evidence>
<keyword evidence="5" id="KW-0378">Hydrolase</keyword>
<dbReference type="AlphaFoldDB" id="A0A4V3WPR5"/>
<dbReference type="GO" id="GO:0016462">
    <property type="term" value="F:pyrophosphatase activity"/>
    <property type="evidence" value="ECO:0007669"/>
    <property type="project" value="InterPro"/>
</dbReference>
<dbReference type="Proteomes" id="UP000306102">
    <property type="component" value="Unassembled WGS sequence"/>
</dbReference>
<evidence type="ECO:0000256" key="5">
    <source>
        <dbReference type="ARBA" id="ARBA00022801"/>
    </source>
</evidence>
<dbReference type="Pfam" id="PF00293">
    <property type="entry name" value="NUDIX"/>
    <property type="match status" value="1"/>
</dbReference>
<evidence type="ECO:0000259" key="9">
    <source>
        <dbReference type="PROSITE" id="PS51462"/>
    </source>
</evidence>
<comment type="cofactor">
    <cofactor evidence="2">
        <name>Mg(2+)</name>
        <dbReference type="ChEBI" id="CHEBI:18420"/>
    </cofactor>
</comment>
<keyword evidence="11" id="KW-1185">Reference proteome</keyword>
<dbReference type="PROSITE" id="PS51462">
    <property type="entry name" value="NUDIX"/>
    <property type="match status" value="1"/>
</dbReference>
<feature type="compositionally biased region" description="Polar residues" evidence="8">
    <location>
        <begin position="391"/>
        <end position="402"/>
    </location>
</feature>
<comment type="cofactor">
    <cofactor evidence="1">
        <name>Mn(2+)</name>
        <dbReference type="ChEBI" id="CHEBI:29035"/>
    </cofactor>
</comment>
<dbReference type="PANTHER" id="PTHR12629:SF67">
    <property type="entry name" value="NUDIX HYDROLASE 18, MITOCHONDRIAL-LIKE"/>
    <property type="match status" value="1"/>
</dbReference>
<dbReference type="Gene3D" id="3.90.79.10">
    <property type="entry name" value="Nucleoside Triphosphate Pyrophosphohydrolase"/>
    <property type="match status" value="1"/>
</dbReference>
<keyword evidence="7" id="KW-0464">Manganese</keyword>
<dbReference type="InterPro" id="IPR020084">
    <property type="entry name" value="NUDIX_hydrolase_CS"/>
</dbReference>
<evidence type="ECO:0000256" key="2">
    <source>
        <dbReference type="ARBA" id="ARBA00001946"/>
    </source>
</evidence>
<dbReference type="PROSITE" id="PS00893">
    <property type="entry name" value="NUDIX_BOX"/>
    <property type="match status" value="1"/>
</dbReference>
<dbReference type="EMBL" id="SDRB02003568">
    <property type="protein sequence ID" value="THG17377.1"/>
    <property type="molecule type" value="Genomic_DNA"/>
</dbReference>
<organism evidence="10 11">
    <name type="scientific">Camellia sinensis var. sinensis</name>
    <name type="common">China tea</name>
    <dbReference type="NCBI Taxonomy" id="542762"/>
    <lineage>
        <taxon>Eukaryota</taxon>
        <taxon>Viridiplantae</taxon>
        <taxon>Streptophyta</taxon>
        <taxon>Embryophyta</taxon>
        <taxon>Tracheophyta</taxon>
        <taxon>Spermatophyta</taxon>
        <taxon>Magnoliopsida</taxon>
        <taxon>eudicotyledons</taxon>
        <taxon>Gunneridae</taxon>
        <taxon>Pentapetalae</taxon>
        <taxon>asterids</taxon>
        <taxon>Ericales</taxon>
        <taxon>Theaceae</taxon>
        <taxon>Camellia</taxon>
    </lineage>
</organism>
<sequence>MESLVSSRTGRQFQRYYNGCRQVVGCIPYRYKISNQSHLLQGSLIENLEVLLISSPKAHHLFFPKGGWEIDETMEEAALRETKEEAGVVGILENQLGTWSFKSKSQGTFHDAYMFPLLVEEQLDVWPEKNARRRIWMRVKEAREICSHSWMKEALDVFVCRLRQGMRQKEEESRTTCALEFLRTEQQRIGIVPQNGDEEADCYLSKKPTYIFGTLGKTFVIARCRRQKENERLEEGVEGDLDIQNLEDNVVSHSMDVPASTDPLQMVEQTNTSGHTTYVQNIGQGHETGPSTIPSIQPMNPWGGLVDAMGQQLMYTMERWATSFLDQMNAYQSPVTRQVEENINSLQHRLARDKQPMQNNGQTSSQTNNQNHERPSPVPQSWYEAPPRPLASQNTPMPTSGTIHIGGSRLTQWNGT</sequence>
<keyword evidence="6" id="KW-0460">Magnesium</keyword>
<keyword evidence="4" id="KW-0479">Metal-binding</keyword>
<name>A0A4V3WPR5_CAMSN</name>
<evidence type="ECO:0000313" key="11">
    <source>
        <dbReference type="Proteomes" id="UP000306102"/>
    </source>
</evidence>
<dbReference type="GO" id="GO:0005634">
    <property type="term" value="C:nucleus"/>
    <property type="evidence" value="ECO:0007669"/>
    <property type="project" value="TreeGrafter"/>
</dbReference>
<dbReference type="CDD" id="cd04666">
    <property type="entry name" value="NUDIX_DIPP2_like_Nudt4"/>
    <property type="match status" value="1"/>
</dbReference>
<dbReference type="InterPro" id="IPR000086">
    <property type="entry name" value="NUDIX_hydrolase_dom"/>
</dbReference>
<dbReference type="FunFam" id="3.90.79.10:FF:000022">
    <property type="entry name" value="Nudix hydrolase 17, mitochondrial"/>
    <property type="match status" value="1"/>
</dbReference>
<comment type="caution">
    <text evidence="10">The sequence shown here is derived from an EMBL/GenBank/DDBJ whole genome shotgun (WGS) entry which is preliminary data.</text>
</comment>
<evidence type="ECO:0000256" key="4">
    <source>
        <dbReference type="ARBA" id="ARBA00022723"/>
    </source>
</evidence>
<evidence type="ECO:0000256" key="1">
    <source>
        <dbReference type="ARBA" id="ARBA00001936"/>
    </source>
</evidence>
<feature type="region of interest" description="Disordered" evidence="8">
    <location>
        <begin position="352"/>
        <end position="416"/>
    </location>
</feature>
<dbReference type="InterPro" id="IPR047198">
    <property type="entry name" value="DDP-like_NUDIX"/>
</dbReference>
<evidence type="ECO:0000256" key="8">
    <source>
        <dbReference type="SAM" id="MobiDB-lite"/>
    </source>
</evidence>
<dbReference type="InterPro" id="IPR015797">
    <property type="entry name" value="NUDIX_hydrolase-like_dom_sf"/>
</dbReference>
<feature type="compositionally biased region" description="Low complexity" evidence="8">
    <location>
        <begin position="358"/>
        <end position="370"/>
    </location>
</feature>
<reference evidence="10 11" key="1">
    <citation type="journal article" date="2018" name="Proc. Natl. Acad. Sci. U.S.A.">
        <title>Draft genome sequence of Camellia sinensis var. sinensis provides insights into the evolution of the tea genome and tea quality.</title>
        <authorList>
            <person name="Wei C."/>
            <person name="Yang H."/>
            <person name="Wang S."/>
            <person name="Zhao J."/>
            <person name="Liu C."/>
            <person name="Gao L."/>
            <person name="Xia E."/>
            <person name="Lu Y."/>
            <person name="Tai Y."/>
            <person name="She G."/>
            <person name="Sun J."/>
            <person name="Cao H."/>
            <person name="Tong W."/>
            <person name="Gao Q."/>
            <person name="Li Y."/>
            <person name="Deng W."/>
            <person name="Jiang X."/>
            <person name="Wang W."/>
            <person name="Chen Q."/>
            <person name="Zhang S."/>
            <person name="Li H."/>
            <person name="Wu J."/>
            <person name="Wang P."/>
            <person name="Li P."/>
            <person name="Shi C."/>
            <person name="Zheng F."/>
            <person name="Jian J."/>
            <person name="Huang B."/>
            <person name="Shan D."/>
            <person name="Shi M."/>
            <person name="Fang C."/>
            <person name="Yue Y."/>
            <person name="Li F."/>
            <person name="Li D."/>
            <person name="Wei S."/>
            <person name="Han B."/>
            <person name="Jiang C."/>
            <person name="Yin Y."/>
            <person name="Xia T."/>
            <person name="Zhang Z."/>
            <person name="Bennetzen J.L."/>
            <person name="Zhao S."/>
            <person name="Wan X."/>
        </authorList>
    </citation>
    <scope>NUCLEOTIDE SEQUENCE [LARGE SCALE GENOMIC DNA]</scope>
    <source>
        <strain evidence="11">cv. Shuchazao</strain>
        <tissue evidence="10">Leaf</tissue>
    </source>
</reference>
<accession>A0A4V3WPR5</accession>
<evidence type="ECO:0000256" key="7">
    <source>
        <dbReference type="ARBA" id="ARBA00023211"/>
    </source>
</evidence>
<dbReference type="GO" id="GO:0005737">
    <property type="term" value="C:cytoplasm"/>
    <property type="evidence" value="ECO:0007669"/>
    <property type="project" value="TreeGrafter"/>
</dbReference>
<feature type="domain" description="Nudix hydrolase" evidence="9">
    <location>
        <begin position="19"/>
        <end position="159"/>
    </location>
</feature>
<dbReference type="SUPFAM" id="SSF55811">
    <property type="entry name" value="Nudix"/>
    <property type="match status" value="1"/>
</dbReference>
<protein>
    <recommendedName>
        <fullName evidence="9">Nudix hydrolase domain-containing protein</fullName>
    </recommendedName>
</protein>
<gene>
    <name evidence="10" type="ORF">TEA_013973</name>
</gene>
<dbReference type="STRING" id="542762.A0A4V3WPR5"/>
<dbReference type="PANTHER" id="PTHR12629">
    <property type="entry name" value="DIPHOSPHOINOSITOL POLYPHOSPHATE PHOSPHOHYDROLASE"/>
    <property type="match status" value="1"/>
</dbReference>
<evidence type="ECO:0000256" key="6">
    <source>
        <dbReference type="ARBA" id="ARBA00022842"/>
    </source>
</evidence>